<dbReference type="Pfam" id="PF01968">
    <property type="entry name" value="Hydantoinase_A"/>
    <property type="match status" value="1"/>
</dbReference>
<comment type="caution">
    <text evidence="4">The sequence shown here is derived from an EMBL/GenBank/DDBJ whole genome shotgun (WGS) entry which is preliminary data.</text>
</comment>
<evidence type="ECO:0000259" key="3">
    <source>
        <dbReference type="Pfam" id="PF19278"/>
    </source>
</evidence>
<evidence type="ECO:0000313" key="5">
    <source>
        <dbReference type="Proteomes" id="UP000320653"/>
    </source>
</evidence>
<feature type="domain" description="Hydantoinase A/oxoprolinase" evidence="1">
    <location>
        <begin position="203"/>
        <end position="491"/>
    </location>
</feature>
<keyword evidence="5" id="KW-1185">Reference proteome</keyword>
<dbReference type="PANTHER" id="PTHR11365:SF23">
    <property type="entry name" value="HYPOTHETICAL 5-OXOPROLINASE (EUROFUNG)-RELATED"/>
    <property type="match status" value="1"/>
</dbReference>
<dbReference type="GO" id="GO:0005829">
    <property type="term" value="C:cytosol"/>
    <property type="evidence" value="ECO:0007669"/>
    <property type="project" value="TreeGrafter"/>
</dbReference>
<reference evidence="4 5" key="1">
    <citation type="submission" date="2019-06" db="EMBL/GenBank/DDBJ databases">
        <title>Sorghum-associated microbial communities from plants grown in Nebraska, USA.</title>
        <authorList>
            <person name="Schachtman D."/>
        </authorList>
    </citation>
    <scope>NUCLEOTIDE SEQUENCE [LARGE SCALE GENOMIC DNA]</scope>
    <source>
        <strain evidence="4 5">1225</strain>
    </source>
</reference>
<dbReference type="Proteomes" id="UP000320653">
    <property type="component" value="Unassembled WGS sequence"/>
</dbReference>
<proteinExistence type="predicted"/>
<feature type="domain" description="Hydantoinase/oxoprolinase N-terminal" evidence="2">
    <location>
        <begin position="4"/>
        <end position="182"/>
    </location>
</feature>
<dbReference type="Pfam" id="PF19278">
    <property type="entry name" value="Hydant_A_C"/>
    <property type="match status" value="1"/>
</dbReference>
<sequence>MVYRIGCDVGGTFTDLCLFEEETGKTFFVKTPTTTGHQATAVVEAARTALGMAGISPGELSGFAHGTTVATNAILERRGARTALLITRGFRDVLAIGRQTRAHLYDQYARKPEPLVPRELIYEIGERLGPDGAVTEALDEETVRVAVEAMLAAGIETVAISFLHSYANAAHEKRVAEIVRAMAPELKISISSDVLAEPGEFERTSTTVMNAYLMPPLKDYLERIANTLIADGVTAEPAIMQSGGGVMPIETASGVKAVHTCLSGPAAGMIGARRFAEAAGYANVVTIDMGGTSFDVGLIENGHILTRYESEIEGFPLRVPMFDIITLGAGGGSIAHVDAGGLLKVGPESAGARPGPAAYGKGGERPTVTDANVILGRLRPGREIGGGIVIDREKAARAIETHVAGPLGISVEEAAVGILQVVNAAMVRGMRRITVERGLEPRDFAVMAFGGAGPLHAVDLCAEMDVETVIVPPSPGLLCGIGLLLAPWKHDETSMISGLAETKSDSDIRMAIEILGCKVFTQSKKDGIDFKSVTFSPVLEMRYRGQGHQLPIAWTGDGLEAAVEAFHQAHHRSFGYDRRSESVEICLLRLTASAPPPSDKLPVPVITPSDDPAIARSPLWFEGAMVDVPVYDRARLALGTELTGPLIVEQQDTTLIVGAQTLLVDEHGDLIIRMQK</sequence>
<dbReference type="SUPFAM" id="SSF53067">
    <property type="entry name" value="Actin-like ATPase domain"/>
    <property type="match status" value="1"/>
</dbReference>
<dbReference type="EMBL" id="VIWP01000010">
    <property type="protein sequence ID" value="TWF47729.1"/>
    <property type="molecule type" value="Genomic_DNA"/>
</dbReference>
<feature type="domain" description="Acetophenone carboxylase-like C-terminal" evidence="3">
    <location>
        <begin position="506"/>
        <end position="667"/>
    </location>
</feature>
<evidence type="ECO:0000259" key="2">
    <source>
        <dbReference type="Pfam" id="PF05378"/>
    </source>
</evidence>
<protein>
    <submittedName>
        <fullName evidence="4">N-methylhydantoinase A</fullName>
    </submittedName>
</protein>
<dbReference type="AlphaFoldDB" id="A0A561QBH3"/>
<dbReference type="InterPro" id="IPR002821">
    <property type="entry name" value="Hydantoinase_A"/>
</dbReference>
<gene>
    <name evidence="4" type="ORF">FHW37_11025</name>
</gene>
<dbReference type="InterPro" id="IPR045079">
    <property type="entry name" value="Oxoprolinase-like"/>
</dbReference>
<dbReference type="PANTHER" id="PTHR11365">
    <property type="entry name" value="5-OXOPROLINASE RELATED"/>
    <property type="match status" value="1"/>
</dbReference>
<dbReference type="InterPro" id="IPR008040">
    <property type="entry name" value="Hydant_A_N"/>
</dbReference>
<evidence type="ECO:0000313" key="4">
    <source>
        <dbReference type="EMBL" id="TWF47729.1"/>
    </source>
</evidence>
<dbReference type="InterPro" id="IPR049517">
    <property type="entry name" value="ACX-like_C"/>
</dbReference>
<evidence type="ECO:0000259" key="1">
    <source>
        <dbReference type="Pfam" id="PF01968"/>
    </source>
</evidence>
<dbReference type="GO" id="GO:0006749">
    <property type="term" value="P:glutathione metabolic process"/>
    <property type="evidence" value="ECO:0007669"/>
    <property type="project" value="TreeGrafter"/>
</dbReference>
<dbReference type="InterPro" id="IPR043129">
    <property type="entry name" value="ATPase_NBD"/>
</dbReference>
<dbReference type="RefSeq" id="WP_145641959.1">
    <property type="nucleotide sequence ID" value="NZ_VIWP01000010.1"/>
</dbReference>
<accession>A0A561QBH3</accession>
<dbReference type="OrthoDB" id="9759608at2"/>
<dbReference type="Pfam" id="PF05378">
    <property type="entry name" value="Hydant_A_N"/>
    <property type="match status" value="1"/>
</dbReference>
<dbReference type="GO" id="GO:0017168">
    <property type="term" value="F:5-oxoprolinase (ATP-hydrolyzing) activity"/>
    <property type="evidence" value="ECO:0007669"/>
    <property type="project" value="TreeGrafter"/>
</dbReference>
<organism evidence="4 5">
    <name type="scientific">Neorhizobium alkalisoli</name>
    <dbReference type="NCBI Taxonomy" id="528178"/>
    <lineage>
        <taxon>Bacteria</taxon>
        <taxon>Pseudomonadati</taxon>
        <taxon>Pseudomonadota</taxon>
        <taxon>Alphaproteobacteria</taxon>
        <taxon>Hyphomicrobiales</taxon>
        <taxon>Rhizobiaceae</taxon>
        <taxon>Rhizobium/Agrobacterium group</taxon>
        <taxon>Neorhizobium</taxon>
    </lineage>
</organism>
<name>A0A561QBH3_9HYPH</name>